<dbReference type="EMBL" id="JYDH01000241">
    <property type="protein sequence ID" value="KRY27649.1"/>
    <property type="molecule type" value="Genomic_DNA"/>
</dbReference>
<gene>
    <name evidence="1" type="ORF">T01_13280</name>
    <name evidence="2" type="ORF">T01_7084</name>
</gene>
<sequence>MDGWGREVSTIQLIKAQSNITQPHVQANDNENLNLAIVRKILKKGSAGQYAPDKNSAHMGKRARHFWSLACYMTLLVKCKMCFKVCQLMLCQSLLKHEMNVMQAKQKSSHFNSISRQAYTIGGGDDVVLFTLNYCDILEFCEYQCVVDEIRVRMDECVLDF</sequence>
<evidence type="ECO:0000313" key="2">
    <source>
        <dbReference type="EMBL" id="KRY27649.1"/>
    </source>
</evidence>
<protein>
    <submittedName>
        <fullName evidence="2">Uncharacterized protein</fullName>
    </submittedName>
</protein>
<dbReference type="AlphaFoldDB" id="A0A0V1AS70"/>
<comment type="caution">
    <text evidence="2">The sequence shown here is derived from an EMBL/GenBank/DDBJ whole genome shotgun (WGS) entry which is preliminary data.</text>
</comment>
<name>A0A0V1AS70_TRISP</name>
<dbReference type="Proteomes" id="UP000054776">
    <property type="component" value="Unassembled WGS sequence"/>
</dbReference>
<evidence type="ECO:0000313" key="3">
    <source>
        <dbReference type="Proteomes" id="UP000054776"/>
    </source>
</evidence>
<keyword evidence="3" id="KW-1185">Reference proteome</keyword>
<dbReference type="EMBL" id="JYDH01000241">
    <property type="protein sequence ID" value="KRY27647.1"/>
    <property type="molecule type" value="Genomic_DNA"/>
</dbReference>
<accession>A0A0V1AS70</accession>
<proteinExistence type="predicted"/>
<reference evidence="2 3" key="1">
    <citation type="submission" date="2015-01" db="EMBL/GenBank/DDBJ databases">
        <title>Evolution of Trichinella species and genotypes.</title>
        <authorList>
            <person name="Korhonen P.K."/>
            <person name="Edoardo P."/>
            <person name="Giuseppe L.R."/>
            <person name="Gasser R.B."/>
        </authorList>
    </citation>
    <scope>NUCLEOTIDE SEQUENCE [LARGE SCALE GENOMIC DNA]</scope>
    <source>
        <strain evidence="2">ISS3</strain>
    </source>
</reference>
<dbReference type="InParanoid" id="A0A0V1AS70"/>
<organism evidence="2 3">
    <name type="scientific">Trichinella spiralis</name>
    <name type="common">Trichina worm</name>
    <dbReference type="NCBI Taxonomy" id="6334"/>
    <lineage>
        <taxon>Eukaryota</taxon>
        <taxon>Metazoa</taxon>
        <taxon>Ecdysozoa</taxon>
        <taxon>Nematoda</taxon>
        <taxon>Enoplea</taxon>
        <taxon>Dorylaimia</taxon>
        <taxon>Trichinellida</taxon>
        <taxon>Trichinellidae</taxon>
        <taxon>Trichinella</taxon>
    </lineage>
</organism>
<evidence type="ECO:0000313" key="1">
    <source>
        <dbReference type="EMBL" id="KRY27647.1"/>
    </source>
</evidence>